<dbReference type="Proteomes" id="UP000004594">
    <property type="component" value="Unassembled WGS sequence"/>
</dbReference>
<evidence type="ECO:0000313" key="2">
    <source>
        <dbReference type="Proteomes" id="UP000004594"/>
    </source>
</evidence>
<evidence type="ECO:0000313" key="1">
    <source>
        <dbReference type="EMBL" id="EFR43360.1"/>
    </source>
</evidence>
<dbReference type="AlphaFoldDB" id="E4L773"/>
<gene>
    <name evidence="1" type="ORF">HMPREF9220_1366</name>
</gene>
<reference evidence="1 2" key="1">
    <citation type="submission" date="2010-11" db="EMBL/GenBank/DDBJ databases">
        <authorList>
            <person name="Durkin A.S."/>
            <person name="Madupu R."/>
            <person name="Torralba M."/>
            <person name="Gillis M."/>
            <person name="Methe B."/>
            <person name="Sutton G."/>
            <person name="Nelson K.E."/>
        </authorList>
    </citation>
    <scope>NUCLEOTIDE SEQUENCE [LARGE SCALE GENOMIC DNA]</scope>
    <source>
        <strain evidence="1 2">UPII 345-E</strain>
    </source>
</reference>
<proteinExistence type="predicted"/>
<protein>
    <submittedName>
        <fullName evidence="1">Uncharacterized protein</fullName>
    </submittedName>
</protein>
<comment type="caution">
    <text evidence="1">The sequence shown here is derived from an EMBL/GenBank/DDBJ whole genome shotgun (WGS) entry which is preliminary data.</text>
</comment>
<organism evidence="1 2">
    <name type="scientific">Dialister micraerophilus UPII 345-E</name>
    <dbReference type="NCBI Taxonomy" id="910314"/>
    <lineage>
        <taxon>Bacteria</taxon>
        <taxon>Bacillati</taxon>
        <taxon>Bacillota</taxon>
        <taxon>Negativicutes</taxon>
        <taxon>Veillonellales</taxon>
        <taxon>Veillonellaceae</taxon>
        <taxon>Dialister</taxon>
    </lineage>
</organism>
<sequence length="44" mass="5483">MHKINQFLFYTITIKTVLYHTKKIFYVKKELPKMKFLFQIPNFT</sequence>
<name>E4L773_9FIRM</name>
<dbReference type="EMBL" id="AENT01000001">
    <property type="protein sequence ID" value="EFR43360.1"/>
    <property type="molecule type" value="Genomic_DNA"/>
</dbReference>
<accession>E4L773</accession>